<sequence>MLINKVFSSFIILLSVAAQTTLVSGFTGFSPASLPTSRSNVLQQSVTSAEDTDTKTTLKISNDEERNNIAENLLTTCAAYGQVGSKLTDEERSIIDDIAASLGPSSSPSPAKIELSGEHELIYSASPSASSGALGPLTGKVTQSFLDEAMFINRVEFFAGAFKIELYAERKVLDDTRIRVKFKETVISVLGKEVKRFEAKGSGIWDYVFAGSITKPSGEKMLLRVMKTPSTFVIVQRDWHFLLVPRFAIQCLVHSIQFNRLGSLAIIILVLVLGCLHWFC</sequence>
<keyword evidence="3" id="KW-0812">Transmembrane</keyword>
<evidence type="ECO:0000259" key="5">
    <source>
        <dbReference type="Pfam" id="PF04755"/>
    </source>
</evidence>
<evidence type="ECO:0000313" key="6">
    <source>
        <dbReference type="EMBL" id="KAK1744157.1"/>
    </source>
</evidence>
<dbReference type="InterPro" id="IPR006843">
    <property type="entry name" value="PAP/fibrillin_dom"/>
</dbReference>
<evidence type="ECO:0000256" key="3">
    <source>
        <dbReference type="SAM" id="Phobius"/>
    </source>
</evidence>
<feature type="chain" id="PRO_5042297095" description="Plastid lipid-associated protein/fibrillin conserved domain-containing protein" evidence="4">
    <location>
        <begin position="26"/>
        <end position="280"/>
    </location>
</feature>
<evidence type="ECO:0000256" key="4">
    <source>
        <dbReference type="SAM" id="SignalP"/>
    </source>
</evidence>
<keyword evidence="7" id="KW-1185">Reference proteome</keyword>
<feature type="signal peptide" evidence="4">
    <location>
        <begin position="1"/>
        <end position="25"/>
    </location>
</feature>
<comment type="subcellular location">
    <subcellularLocation>
        <location evidence="1">Plastid</location>
    </subcellularLocation>
</comment>
<protein>
    <recommendedName>
        <fullName evidence="5">Plastid lipid-associated protein/fibrillin conserved domain-containing protein</fullName>
    </recommendedName>
</protein>
<dbReference type="AlphaFoldDB" id="A0AAD8YEW1"/>
<feature type="transmembrane region" description="Helical" evidence="3">
    <location>
        <begin position="261"/>
        <end position="279"/>
    </location>
</feature>
<organism evidence="6 7">
    <name type="scientific">Skeletonema marinoi</name>
    <dbReference type="NCBI Taxonomy" id="267567"/>
    <lineage>
        <taxon>Eukaryota</taxon>
        <taxon>Sar</taxon>
        <taxon>Stramenopiles</taxon>
        <taxon>Ochrophyta</taxon>
        <taxon>Bacillariophyta</taxon>
        <taxon>Coscinodiscophyceae</taxon>
        <taxon>Thalassiosirophycidae</taxon>
        <taxon>Thalassiosirales</taxon>
        <taxon>Skeletonemataceae</taxon>
        <taxon>Skeletonema</taxon>
        <taxon>Skeletonema marinoi-dohrnii complex</taxon>
    </lineage>
</organism>
<evidence type="ECO:0000256" key="1">
    <source>
        <dbReference type="ARBA" id="ARBA00004474"/>
    </source>
</evidence>
<evidence type="ECO:0000256" key="2">
    <source>
        <dbReference type="ARBA" id="ARBA00022640"/>
    </source>
</evidence>
<reference evidence="6" key="1">
    <citation type="submission" date="2023-06" db="EMBL/GenBank/DDBJ databases">
        <title>Survivors Of The Sea: Transcriptome response of Skeletonema marinoi to long-term dormancy.</title>
        <authorList>
            <person name="Pinder M.I.M."/>
            <person name="Kourtchenko O."/>
            <person name="Robertson E.K."/>
            <person name="Larsson T."/>
            <person name="Maumus F."/>
            <person name="Osuna-Cruz C.M."/>
            <person name="Vancaester E."/>
            <person name="Stenow R."/>
            <person name="Vandepoele K."/>
            <person name="Ploug H."/>
            <person name="Bruchert V."/>
            <person name="Godhe A."/>
            <person name="Topel M."/>
        </authorList>
    </citation>
    <scope>NUCLEOTIDE SEQUENCE</scope>
    <source>
        <strain evidence="6">R05AC</strain>
    </source>
</reference>
<proteinExistence type="predicted"/>
<accession>A0AAD8YEW1</accession>
<keyword evidence="3" id="KW-1133">Transmembrane helix</keyword>
<keyword evidence="2" id="KW-0934">Plastid</keyword>
<name>A0AAD8YEW1_9STRA</name>
<evidence type="ECO:0000313" key="7">
    <source>
        <dbReference type="Proteomes" id="UP001224775"/>
    </source>
</evidence>
<keyword evidence="4" id="KW-0732">Signal</keyword>
<feature type="domain" description="Plastid lipid-associated protein/fibrillin conserved" evidence="5">
    <location>
        <begin position="82"/>
        <end position="189"/>
    </location>
</feature>
<dbReference type="Proteomes" id="UP001224775">
    <property type="component" value="Unassembled WGS sequence"/>
</dbReference>
<dbReference type="Pfam" id="PF04755">
    <property type="entry name" value="PAP_fibrillin"/>
    <property type="match status" value="1"/>
</dbReference>
<keyword evidence="3" id="KW-0472">Membrane</keyword>
<gene>
    <name evidence="6" type="ORF">QTG54_004690</name>
</gene>
<dbReference type="GO" id="GO:0009536">
    <property type="term" value="C:plastid"/>
    <property type="evidence" value="ECO:0007669"/>
    <property type="project" value="UniProtKB-SubCell"/>
</dbReference>
<dbReference type="EMBL" id="JATAAI010000007">
    <property type="protein sequence ID" value="KAK1744157.1"/>
    <property type="molecule type" value="Genomic_DNA"/>
</dbReference>
<comment type="caution">
    <text evidence="6">The sequence shown here is derived from an EMBL/GenBank/DDBJ whole genome shotgun (WGS) entry which is preliminary data.</text>
</comment>